<dbReference type="Pfam" id="PF09836">
    <property type="entry name" value="DUF2063"/>
    <property type="match status" value="1"/>
</dbReference>
<dbReference type="RefSeq" id="WP_264892774.1">
    <property type="nucleotide sequence ID" value="NZ_CP110257.1"/>
</dbReference>
<protein>
    <submittedName>
        <fullName evidence="2">DNA-binding domain-containing protein</fullName>
    </submittedName>
</protein>
<dbReference type="Gene3D" id="1.10.150.690">
    <property type="entry name" value="DUF2063"/>
    <property type="match status" value="1"/>
</dbReference>
<evidence type="ECO:0000313" key="2">
    <source>
        <dbReference type="EMBL" id="UZD55027.1"/>
    </source>
</evidence>
<accession>A0ABY6MSQ3</accession>
<keyword evidence="3" id="KW-1185">Reference proteome</keyword>
<gene>
    <name evidence="2" type="ORF">OMP39_00050</name>
</gene>
<evidence type="ECO:0000259" key="1">
    <source>
        <dbReference type="Pfam" id="PF09836"/>
    </source>
</evidence>
<organism evidence="2 3">
    <name type="scientific">Caldimonas aquatica</name>
    <dbReference type="NCBI Taxonomy" id="376175"/>
    <lineage>
        <taxon>Bacteria</taxon>
        <taxon>Pseudomonadati</taxon>
        <taxon>Pseudomonadota</taxon>
        <taxon>Betaproteobacteria</taxon>
        <taxon>Burkholderiales</taxon>
        <taxon>Sphaerotilaceae</taxon>
        <taxon>Caldimonas</taxon>
    </lineage>
</organism>
<dbReference type="InterPro" id="IPR018640">
    <property type="entry name" value="DUF2063"/>
</dbReference>
<name>A0ABY6MSQ3_9BURK</name>
<reference evidence="2" key="1">
    <citation type="submission" date="2022-10" db="EMBL/GenBank/DDBJ databases">
        <title>Complete genome sequence of Schlegelella aquatica LMG 23380.</title>
        <authorList>
            <person name="Musilova J."/>
            <person name="Kourilova X."/>
            <person name="Bezdicek M."/>
            <person name="Hermankova K."/>
            <person name="Obruca S."/>
            <person name="Sedlar K."/>
        </authorList>
    </citation>
    <scope>NUCLEOTIDE SEQUENCE</scope>
    <source>
        <strain evidence="2">LMG 23380</strain>
    </source>
</reference>
<proteinExistence type="predicted"/>
<dbReference type="InterPro" id="IPR044922">
    <property type="entry name" value="DUF2063_N_sf"/>
</dbReference>
<dbReference type="EMBL" id="CP110257">
    <property type="protein sequence ID" value="UZD55027.1"/>
    <property type="molecule type" value="Genomic_DNA"/>
</dbReference>
<feature type="domain" description="Putative DNA-binding" evidence="1">
    <location>
        <begin position="6"/>
        <end position="94"/>
    </location>
</feature>
<dbReference type="Proteomes" id="UP001163266">
    <property type="component" value="Chromosome"/>
</dbReference>
<evidence type="ECO:0000313" key="3">
    <source>
        <dbReference type="Proteomes" id="UP001163266"/>
    </source>
</evidence>
<sequence length="262" mass="28608">MNDIDRFAALLMQPGQPLPDGWCRAAPGADLAFRFDVYRRNVHASLIEALAEGFPVVRQLVGEDCFATLARDHLREHPPASPVLTEWGGAFADMLEPWAVQAGVPYVPDVARLERARVRAFHAAEAPTLAASALADCLARPERLGRLRLRVHPSVSLIESRHGVASLWLAHSQGADADALARVPLWQPQAALVLRRDDQVPVHVLTPHEARLLRRLLRADRLGDAAHAMDPGDLARALATLLVHGVFAGLDDGPAEGPWGWR</sequence>
<keyword evidence="2" id="KW-0238">DNA-binding</keyword>
<dbReference type="GO" id="GO:0003677">
    <property type="term" value="F:DNA binding"/>
    <property type="evidence" value="ECO:0007669"/>
    <property type="project" value="UniProtKB-KW"/>
</dbReference>